<dbReference type="GO" id="GO:0031179">
    <property type="term" value="P:peptide modification"/>
    <property type="evidence" value="ECO:0007669"/>
    <property type="project" value="InterPro"/>
</dbReference>
<dbReference type="Pfam" id="PF05147">
    <property type="entry name" value="LANC_like"/>
    <property type="match status" value="1"/>
</dbReference>
<dbReference type="SUPFAM" id="SSF158745">
    <property type="entry name" value="LanC-like"/>
    <property type="match status" value="1"/>
</dbReference>
<evidence type="ECO:0000313" key="2">
    <source>
        <dbReference type="EMBL" id="BAW16776.1"/>
    </source>
</evidence>
<protein>
    <submittedName>
        <fullName evidence="2">Cyclase</fullName>
    </submittedName>
</protein>
<organism evidence="2 3">
    <name type="scientific">Streptococcus intermedius</name>
    <dbReference type="NCBI Taxonomy" id="1338"/>
    <lineage>
        <taxon>Bacteria</taxon>
        <taxon>Bacillati</taxon>
        <taxon>Bacillota</taxon>
        <taxon>Bacilli</taxon>
        <taxon>Lactobacillales</taxon>
        <taxon>Streptococcaceae</taxon>
        <taxon>Streptococcus</taxon>
        <taxon>Streptococcus anginosus group</taxon>
    </lineage>
</organism>
<dbReference type="PRINTS" id="PR01952">
    <property type="entry name" value="NISCPROTEIN"/>
</dbReference>
<dbReference type="AlphaFoldDB" id="A0AAD1C842"/>
<dbReference type="Proteomes" id="UP000217792">
    <property type="component" value="Chromosome"/>
</dbReference>
<reference evidence="2 3" key="1">
    <citation type="journal article" date="2017" name="Infect. Immun.">
        <title>Characterization of the Pathogenicity of Streptococcus intermedius TYG1620 Isolated from a Human Brain Abscess Based on the Complete Genome Sequence with Transcriptome Analysis and Transposon Mutagenesis in a Murine Subcutaneous Abscess Model.</title>
        <authorList>
            <person name="Hasegawa N."/>
            <person name="Sekizuka T."/>
            <person name="Sugi Y."/>
            <person name="Kawakami N."/>
            <person name="Ogasawara Y."/>
            <person name="Kato K."/>
            <person name="Yamashita A."/>
            <person name="Takeuchi F."/>
            <person name="Kuroda M."/>
        </authorList>
    </citation>
    <scope>NUCLEOTIDE SEQUENCE [LARGE SCALE GENOMIC DNA]</scope>
    <source>
        <strain evidence="2 3">TYG1620</strain>
    </source>
</reference>
<sequence>MIMFERTENLIIEGNDYIELKMSIVDFLSNLITKDEMLSSFYIKPENLMSEPERKMYPSGCLNMGLAHGLAGVGSVLAYAYSKDGIIIDELRDKKILYEPNFIRDAWCYGSPGISLLYLYTGLALNDEYLILKSKNILEKSVKRKLGLDSYMLCHGYSGIIEICLLFKRLLGTKIFDFYIKEFQNNAKTILEQYDDRYGSGFLEGISGCLMTLLDSECSKNSTYWRYSLFLFDDFLTGGNS</sequence>
<dbReference type="Gene3D" id="1.50.10.20">
    <property type="match status" value="2"/>
</dbReference>
<feature type="binding site" evidence="1">
    <location>
        <position position="108"/>
    </location>
    <ligand>
        <name>Zn(2+)</name>
        <dbReference type="ChEBI" id="CHEBI:29105"/>
    </ligand>
</feature>
<keyword evidence="1" id="KW-0479">Metal-binding</keyword>
<gene>
    <name evidence="2" type="ORF">SITYG_07910</name>
</gene>
<dbReference type="InterPro" id="IPR020468">
    <property type="entry name" value="Nisin_biosynthesis_NisC"/>
</dbReference>
<proteinExistence type="predicted"/>
<keyword evidence="1" id="KW-0862">Zinc</keyword>
<evidence type="ECO:0000256" key="1">
    <source>
        <dbReference type="PIRSR" id="PIRSR607822-1"/>
    </source>
</evidence>
<name>A0AAD1C842_STRIT</name>
<dbReference type="InterPro" id="IPR007822">
    <property type="entry name" value="LANC-like"/>
</dbReference>
<dbReference type="EMBL" id="AP014880">
    <property type="protein sequence ID" value="BAW16776.1"/>
    <property type="molecule type" value="Genomic_DNA"/>
</dbReference>
<dbReference type="GO" id="GO:0046872">
    <property type="term" value="F:metal ion binding"/>
    <property type="evidence" value="ECO:0007669"/>
    <property type="project" value="UniProtKB-KW"/>
</dbReference>
<evidence type="ECO:0000313" key="3">
    <source>
        <dbReference type="Proteomes" id="UP000217792"/>
    </source>
</evidence>
<accession>A0AAD1C842</accession>
<dbReference type="PRINTS" id="PR01950">
    <property type="entry name" value="LANCSUPER"/>
</dbReference>
<feature type="binding site" evidence="1">
    <location>
        <position position="155"/>
    </location>
    <ligand>
        <name>Zn(2+)</name>
        <dbReference type="ChEBI" id="CHEBI:29105"/>
    </ligand>
</feature>
<feature type="binding site" evidence="1">
    <location>
        <position position="154"/>
    </location>
    <ligand>
        <name>Zn(2+)</name>
        <dbReference type="ChEBI" id="CHEBI:29105"/>
    </ligand>
</feature>